<reference evidence="1 2" key="1">
    <citation type="submission" date="2015-09" db="EMBL/GenBank/DDBJ databases">
        <title>Draft genome of a European isolate of the apple canker pathogen Neonectria ditissima.</title>
        <authorList>
            <person name="Gomez-Cortecero A."/>
            <person name="Harrison R.J."/>
            <person name="Armitage A.D."/>
        </authorList>
    </citation>
    <scope>NUCLEOTIDE SEQUENCE [LARGE SCALE GENOMIC DNA]</scope>
    <source>
        <strain evidence="1 2">R09/05</strain>
    </source>
</reference>
<evidence type="ECO:0008006" key="3">
    <source>
        <dbReference type="Google" id="ProtNLM"/>
    </source>
</evidence>
<dbReference type="STRING" id="78410.A0A0P7B4L7"/>
<dbReference type="AlphaFoldDB" id="A0A0P7B4L7"/>
<evidence type="ECO:0000313" key="1">
    <source>
        <dbReference type="EMBL" id="KPM35640.1"/>
    </source>
</evidence>
<comment type="caution">
    <text evidence="1">The sequence shown here is derived from an EMBL/GenBank/DDBJ whole genome shotgun (WGS) entry which is preliminary data.</text>
</comment>
<accession>A0A0P7B4L7</accession>
<protein>
    <recommendedName>
        <fullName evidence="3">NACHT-NTPase and P-loop NTPases N-terminal domain-containing protein</fullName>
    </recommendedName>
</protein>
<organism evidence="1 2">
    <name type="scientific">Neonectria ditissima</name>
    <dbReference type="NCBI Taxonomy" id="78410"/>
    <lineage>
        <taxon>Eukaryota</taxon>
        <taxon>Fungi</taxon>
        <taxon>Dikarya</taxon>
        <taxon>Ascomycota</taxon>
        <taxon>Pezizomycotina</taxon>
        <taxon>Sordariomycetes</taxon>
        <taxon>Hypocreomycetidae</taxon>
        <taxon>Hypocreales</taxon>
        <taxon>Nectriaceae</taxon>
        <taxon>Neonectria</taxon>
    </lineage>
</organism>
<name>A0A0P7B4L7_9HYPO</name>
<dbReference type="EMBL" id="LKCW01000241">
    <property type="protein sequence ID" value="KPM35640.1"/>
    <property type="molecule type" value="Genomic_DNA"/>
</dbReference>
<dbReference type="OrthoDB" id="1933281at2759"/>
<proteinExistence type="predicted"/>
<keyword evidence="2" id="KW-1185">Reference proteome</keyword>
<evidence type="ECO:0000313" key="2">
    <source>
        <dbReference type="Proteomes" id="UP000050424"/>
    </source>
</evidence>
<sequence length="107" mass="11666">MTGSDDHVSPFGPLMAELARMRKSNLTSAIEDVDQIIDLLTAAREQVAAEPDAHRIGMAMTTLQNPVKARFEAITQDLKEVTKAQKGFGKALDKACLPQLLRPTCLC</sequence>
<gene>
    <name evidence="1" type="ORF">AK830_g10927</name>
</gene>
<dbReference type="Proteomes" id="UP000050424">
    <property type="component" value="Unassembled WGS sequence"/>
</dbReference>